<name>A0ABP1RTS2_9HEXA</name>
<evidence type="ECO:0000313" key="1">
    <source>
        <dbReference type="EMBL" id="CAL8135617.1"/>
    </source>
</evidence>
<dbReference type="Proteomes" id="UP001642540">
    <property type="component" value="Unassembled WGS sequence"/>
</dbReference>
<keyword evidence="2" id="KW-1185">Reference proteome</keyword>
<proteinExistence type="predicted"/>
<sequence>MTSQNEMDKGKEISLNSDAIVAGPITANKREDEFRDKTPGQLYAEIVKMIKQPNTTFQFTEVRCMRVGFGSYAKASYTSGIPVIFTELGIVLCFPHSSWSNTMVGICIPFNTISDILVLWKIENPFLFVSVTPQIAEWVRQVLGMNGDPENGTGKYFSPDSEYQRQKMILLELTSESGAAKDSIAKLQAIYEDKLIEISFAASRTLLVSMIPSELHEAVINDEVRAVLQ</sequence>
<reference evidence="1 2" key="1">
    <citation type="submission" date="2024-08" db="EMBL/GenBank/DDBJ databases">
        <authorList>
            <person name="Cucini C."/>
            <person name="Frati F."/>
        </authorList>
    </citation>
    <scope>NUCLEOTIDE SEQUENCE [LARGE SCALE GENOMIC DNA]</scope>
</reference>
<dbReference type="EMBL" id="CAXLJM020000109">
    <property type="protein sequence ID" value="CAL8135617.1"/>
    <property type="molecule type" value="Genomic_DNA"/>
</dbReference>
<evidence type="ECO:0000313" key="2">
    <source>
        <dbReference type="Proteomes" id="UP001642540"/>
    </source>
</evidence>
<comment type="caution">
    <text evidence="1">The sequence shown here is derived from an EMBL/GenBank/DDBJ whole genome shotgun (WGS) entry which is preliminary data.</text>
</comment>
<organism evidence="1 2">
    <name type="scientific">Orchesella dallaii</name>
    <dbReference type="NCBI Taxonomy" id="48710"/>
    <lineage>
        <taxon>Eukaryota</taxon>
        <taxon>Metazoa</taxon>
        <taxon>Ecdysozoa</taxon>
        <taxon>Arthropoda</taxon>
        <taxon>Hexapoda</taxon>
        <taxon>Collembola</taxon>
        <taxon>Entomobryomorpha</taxon>
        <taxon>Entomobryoidea</taxon>
        <taxon>Orchesellidae</taxon>
        <taxon>Orchesellinae</taxon>
        <taxon>Orchesella</taxon>
    </lineage>
</organism>
<gene>
    <name evidence="1" type="ORF">ODALV1_LOCUS26056</name>
</gene>
<accession>A0ABP1RTS2</accession>
<protein>
    <submittedName>
        <fullName evidence="1">Uncharacterized protein</fullName>
    </submittedName>
</protein>